<accession>A0AAW0WDQ5</accession>
<dbReference type="SUPFAM" id="SSF81383">
    <property type="entry name" value="F-box domain"/>
    <property type="match status" value="1"/>
</dbReference>
<dbReference type="PANTHER" id="PTHR13318">
    <property type="entry name" value="PARTNER OF PAIRED, ISOFORM B-RELATED"/>
    <property type="match status" value="1"/>
</dbReference>
<dbReference type="PANTHER" id="PTHR13318:SF233">
    <property type="entry name" value="BACK DOMAIN-CONTAINING PROTEIN"/>
    <property type="match status" value="1"/>
</dbReference>
<sequence length="438" mass="49433">MAEIVVTGGEVECSGDDAELQARTTSGLQAKFYITCLPNELLLHIFSFLSVPELCFSVAPVCTAWRDLAKDPILWRHLEFNFVYNTDTKREQRLVTASPFLLSLELQNLTNDNFLLHVADSCKMLRKLTLIHCIDPSYTCVLQLSERNRPVIQRLITDRHSRLTYSFLLTSGFKELRYLNFNMCSSLTDEELESIARQCKHLQYLNIEDMSEIHDSSITLLTKELGHCLKSLHIHGKYLTDISYKSFSNLVLLEELMIMKCVNMTDVGLRGLHGLKKLTSLTLFLDDGVSVTGLTDLFTGKRLSQLVHLELVFQSLNDLVVKTLARNCPNLLRLTLKCMTAAYGMFSPPLLTSSTMTDAGIAEVVARCPLLQELNLTRMPNLTGTALINIPTALPHLSGLELWGCSRVNSTIIQRLEDQMPSLIVFSPKELGWVRSFR</sequence>
<keyword evidence="1" id="KW-0833">Ubl conjugation pathway</keyword>
<organism evidence="3 4">
    <name type="scientific">Cherax quadricarinatus</name>
    <name type="common">Australian red claw crayfish</name>
    <dbReference type="NCBI Taxonomy" id="27406"/>
    <lineage>
        <taxon>Eukaryota</taxon>
        <taxon>Metazoa</taxon>
        <taxon>Ecdysozoa</taxon>
        <taxon>Arthropoda</taxon>
        <taxon>Crustacea</taxon>
        <taxon>Multicrustacea</taxon>
        <taxon>Malacostraca</taxon>
        <taxon>Eumalacostraca</taxon>
        <taxon>Eucarida</taxon>
        <taxon>Decapoda</taxon>
        <taxon>Pleocyemata</taxon>
        <taxon>Astacidea</taxon>
        <taxon>Parastacoidea</taxon>
        <taxon>Parastacidae</taxon>
        <taxon>Cherax</taxon>
    </lineage>
</organism>
<evidence type="ECO:0000259" key="2">
    <source>
        <dbReference type="PROSITE" id="PS50181"/>
    </source>
</evidence>
<dbReference type="InterPro" id="IPR036047">
    <property type="entry name" value="F-box-like_dom_sf"/>
</dbReference>
<feature type="domain" description="F-box" evidence="2">
    <location>
        <begin position="31"/>
        <end position="78"/>
    </location>
</feature>
<dbReference type="InterPro" id="IPR006553">
    <property type="entry name" value="Leu-rich_rpt_Cys-con_subtyp"/>
</dbReference>
<proteinExistence type="predicted"/>
<dbReference type="PROSITE" id="PS50181">
    <property type="entry name" value="FBOX"/>
    <property type="match status" value="1"/>
</dbReference>
<dbReference type="InterPro" id="IPR032675">
    <property type="entry name" value="LRR_dom_sf"/>
</dbReference>
<comment type="caution">
    <text evidence="3">The sequence shown here is derived from an EMBL/GenBank/DDBJ whole genome shotgun (WGS) entry which is preliminary data.</text>
</comment>
<dbReference type="GO" id="GO:0019005">
    <property type="term" value="C:SCF ubiquitin ligase complex"/>
    <property type="evidence" value="ECO:0007669"/>
    <property type="project" value="TreeGrafter"/>
</dbReference>
<keyword evidence="4" id="KW-1185">Reference proteome</keyword>
<gene>
    <name evidence="3" type="ORF">OTU49_008647</name>
</gene>
<dbReference type="GO" id="GO:0031146">
    <property type="term" value="P:SCF-dependent proteasomal ubiquitin-dependent protein catabolic process"/>
    <property type="evidence" value="ECO:0007669"/>
    <property type="project" value="TreeGrafter"/>
</dbReference>
<evidence type="ECO:0000256" key="1">
    <source>
        <dbReference type="ARBA" id="ARBA00022786"/>
    </source>
</evidence>
<protein>
    <recommendedName>
        <fullName evidence="2">F-box domain-containing protein</fullName>
    </recommendedName>
</protein>
<name>A0AAW0WDQ5_CHEQU</name>
<dbReference type="AlphaFoldDB" id="A0AAW0WDQ5"/>
<evidence type="ECO:0000313" key="4">
    <source>
        <dbReference type="Proteomes" id="UP001445076"/>
    </source>
</evidence>
<dbReference type="SUPFAM" id="SSF52047">
    <property type="entry name" value="RNI-like"/>
    <property type="match status" value="1"/>
</dbReference>
<reference evidence="3 4" key="1">
    <citation type="journal article" date="2024" name="BMC Genomics">
        <title>Genome assembly of redclaw crayfish (Cherax quadricarinatus) provides insights into its immune adaptation and hypoxia tolerance.</title>
        <authorList>
            <person name="Liu Z."/>
            <person name="Zheng J."/>
            <person name="Li H."/>
            <person name="Fang K."/>
            <person name="Wang S."/>
            <person name="He J."/>
            <person name="Zhou D."/>
            <person name="Weng S."/>
            <person name="Chi M."/>
            <person name="Gu Z."/>
            <person name="He J."/>
            <person name="Li F."/>
            <person name="Wang M."/>
        </authorList>
    </citation>
    <scope>NUCLEOTIDE SEQUENCE [LARGE SCALE GENOMIC DNA]</scope>
    <source>
        <strain evidence="3">ZL_2023a</strain>
    </source>
</reference>
<dbReference type="EMBL" id="JARKIK010000068">
    <property type="protein sequence ID" value="KAK8729140.1"/>
    <property type="molecule type" value="Genomic_DNA"/>
</dbReference>
<dbReference type="Gene3D" id="1.20.1280.50">
    <property type="match status" value="1"/>
</dbReference>
<dbReference type="InterPro" id="IPR001810">
    <property type="entry name" value="F-box_dom"/>
</dbReference>
<dbReference type="Proteomes" id="UP001445076">
    <property type="component" value="Unassembled WGS sequence"/>
</dbReference>
<dbReference type="Gene3D" id="3.80.10.10">
    <property type="entry name" value="Ribonuclease Inhibitor"/>
    <property type="match status" value="1"/>
</dbReference>
<evidence type="ECO:0000313" key="3">
    <source>
        <dbReference type="EMBL" id="KAK8729140.1"/>
    </source>
</evidence>
<dbReference type="SMART" id="SM00256">
    <property type="entry name" value="FBOX"/>
    <property type="match status" value="1"/>
</dbReference>
<dbReference type="Pfam" id="PF12937">
    <property type="entry name" value="F-box-like"/>
    <property type="match status" value="1"/>
</dbReference>
<dbReference type="SMART" id="SM00367">
    <property type="entry name" value="LRR_CC"/>
    <property type="match status" value="5"/>
</dbReference>